<dbReference type="InterPro" id="IPR014719">
    <property type="entry name" value="Ribosomal_bL12_C/ClpS-like"/>
</dbReference>
<sequence>MKEQFEKEKWWRVLLHNDDIHTFEYVTNCLVKVVQHLSRRKAYSITWEA</sequence>
<dbReference type="EMBL" id="CAXAMM010029990">
    <property type="protein sequence ID" value="CAK9065671.1"/>
    <property type="molecule type" value="Genomic_DNA"/>
</dbReference>
<dbReference type="SUPFAM" id="SSF54736">
    <property type="entry name" value="ClpS-like"/>
    <property type="match status" value="1"/>
</dbReference>
<reference evidence="1 2" key="1">
    <citation type="submission" date="2024-02" db="EMBL/GenBank/DDBJ databases">
        <authorList>
            <person name="Chen Y."/>
            <person name="Shah S."/>
            <person name="Dougan E. K."/>
            <person name="Thang M."/>
            <person name="Chan C."/>
        </authorList>
    </citation>
    <scope>NUCLEOTIDE SEQUENCE [LARGE SCALE GENOMIC DNA]</scope>
</reference>
<organism evidence="1 2">
    <name type="scientific">Durusdinium trenchii</name>
    <dbReference type="NCBI Taxonomy" id="1381693"/>
    <lineage>
        <taxon>Eukaryota</taxon>
        <taxon>Sar</taxon>
        <taxon>Alveolata</taxon>
        <taxon>Dinophyceae</taxon>
        <taxon>Suessiales</taxon>
        <taxon>Symbiodiniaceae</taxon>
        <taxon>Durusdinium</taxon>
    </lineage>
</organism>
<dbReference type="Gene3D" id="3.30.1390.10">
    <property type="match status" value="1"/>
</dbReference>
<comment type="caution">
    <text evidence="1">The sequence shown here is derived from an EMBL/GenBank/DDBJ whole genome shotgun (WGS) entry which is preliminary data.</text>
</comment>
<protein>
    <submittedName>
        <fullName evidence="1">Uncharacterized protein</fullName>
    </submittedName>
</protein>
<dbReference type="Pfam" id="PF02617">
    <property type="entry name" value="ClpS"/>
    <property type="match status" value="1"/>
</dbReference>
<name>A0ABP0NPZ7_9DINO</name>
<evidence type="ECO:0000313" key="1">
    <source>
        <dbReference type="EMBL" id="CAK9065671.1"/>
    </source>
</evidence>
<dbReference type="Proteomes" id="UP001642464">
    <property type="component" value="Unassembled WGS sequence"/>
</dbReference>
<proteinExistence type="predicted"/>
<accession>A0ABP0NPZ7</accession>
<dbReference type="InterPro" id="IPR003769">
    <property type="entry name" value="ClpS_core"/>
</dbReference>
<evidence type="ECO:0000313" key="2">
    <source>
        <dbReference type="Proteomes" id="UP001642464"/>
    </source>
</evidence>
<keyword evidence="2" id="KW-1185">Reference proteome</keyword>
<gene>
    <name evidence="1" type="ORF">SCF082_LOCUS33555</name>
</gene>